<evidence type="ECO:0000313" key="3">
    <source>
        <dbReference type="EMBL" id="VFU00374.1"/>
    </source>
</evidence>
<evidence type="ECO:0000313" key="2">
    <source>
        <dbReference type="EMBL" id="KAF0684265.1"/>
    </source>
</evidence>
<protein>
    <submittedName>
        <fullName evidence="3">Aste57867_23729 protein</fullName>
    </submittedName>
</protein>
<organism evidence="3 4">
    <name type="scientific">Aphanomyces stellatus</name>
    <dbReference type="NCBI Taxonomy" id="120398"/>
    <lineage>
        <taxon>Eukaryota</taxon>
        <taxon>Sar</taxon>
        <taxon>Stramenopiles</taxon>
        <taxon>Oomycota</taxon>
        <taxon>Saprolegniomycetes</taxon>
        <taxon>Saprolegniales</taxon>
        <taxon>Verrucalvaceae</taxon>
        <taxon>Aphanomyces</taxon>
    </lineage>
</organism>
<dbReference type="EMBL" id="VJMH01007304">
    <property type="protein sequence ID" value="KAF0684265.1"/>
    <property type="molecule type" value="Genomic_DNA"/>
</dbReference>
<feature type="region of interest" description="Disordered" evidence="1">
    <location>
        <begin position="502"/>
        <end position="521"/>
    </location>
</feature>
<keyword evidence="4" id="KW-1185">Reference proteome</keyword>
<sequence>MTALLGDDWNIMEDLQFLIANDNELEDGISRVCDMLDDGDSGGSDTNSLLEGSDDSSKQMPTKSQASAPQATKPSESKRKPRARTTFEVRQKEEMQRLRDEVERLKEKLRIKEAAGPTTSNEMTFWESAAKLERVEKIKAVHENELLREAVDQQATFIEQMQKVFTKKPRLTHHRDIHSEEWQAYRLAAQTSLRTAAIHAIADRQFNRMQNAYLRAGLWGCKERFSQSRLLPQADGTTIIQFANHVVLGAPFRHVAAAMLRALLSGVILAEGMHETIEHIDARTVYGRARSADLTWHSNLIRRNYSEPDREVFVARTVLDDALVPQMATAAVESKSAWVQIARHPDDDNQCHFSLLIEADLGNLSSYTTSDGDDLNDIMKKLTLSPDEVKPGQLPTLAAFMHVDPAQLPQERLRMFLHIGRNMSKTMARVVNSAIDAHSESQSTNLYRETLPSFLFRNIQMAERDAIESWDSNLQFLIANDVELDEALKYVWTILKDDGDASATTNVETSSVPRPKKTRPRTTFEIRQREEINQLRGQVNALKATLCAAEAAGTIPAAMPFWERTAKVERMEMHKAQHENEQLREAVGQQATFIQQMQRVFRKKPRLTLVEDIASEEWQSYRLAAKASLRTAAIHAIADRQFHRMQNAFLRAGVLDCKETLYRSQLLSDANGASTFQLVNHINLAAPFDVIGVAIWRWLSVKAPREISHDASIENFFFVQEIECIDEHTVYTRAGHLVQPWQSNLIRKRYPQSDRVTFVARSVLEDALIPHAAMQAQENKSVWLHVTRLLQDDKQCQLTLLVEADLGRMDSSKTSGGDDLVNVLGKLAVRDDDAKKPGYMPLLPAYVELDPAQLPHESLRLFMESGKHMQKTLLRTVNSAIDAYRASEAAPPPSS</sequence>
<evidence type="ECO:0000256" key="1">
    <source>
        <dbReference type="SAM" id="MobiDB-lite"/>
    </source>
</evidence>
<dbReference type="OrthoDB" id="76069at2759"/>
<dbReference type="EMBL" id="CAADRA010007330">
    <property type="protein sequence ID" value="VFU00374.1"/>
    <property type="molecule type" value="Genomic_DNA"/>
</dbReference>
<accession>A0A485LNJ7</accession>
<name>A0A485LNJ7_9STRA</name>
<reference evidence="3 4" key="1">
    <citation type="submission" date="2019-03" db="EMBL/GenBank/DDBJ databases">
        <authorList>
            <person name="Gaulin E."/>
            <person name="Dumas B."/>
        </authorList>
    </citation>
    <scope>NUCLEOTIDE SEQUENCE [LARGE SCALE GENOMIC DNA]</scope>
    <source>
        <strain evidence="3">CBS 568.67</strain>
    </source>
</reference>
<proteinExistence type="predicted"/>
<feature type="region of interest" description="Disordered" evidence="1">
    <location>
        <begin position="36"/>
        <end position="98"/>
    </location>
</feature>
<feature type="compositionally biased region" description="Polar residues" evidence="1">
    <location>
        <begin position="502"/>
        <end position="512"/>
    </location>
</feature>
<dbReference type="Proteomes" id="UP000332933">
    <property type="component" value="Unassembled WGS sequence"/>
</dbReference>
<gene>
    <name evidence="3" type="primary">Aste57867_23729</name>
    <name evidence="2" type="ORF">As57867_023657</name>
    <name evidence="3" type="ORF">ASTE57867_23729</name>
</gene>
<evidence type="ECO:0000313" key="4">
    <source>
        <dbReference type="Proteomes" id="UP000332933"/>
    </source>
</evidence>
<reference evidence="2" key="2">
    <citation type="submission" date="2019-06" db="EMBL/GenBank/DDBJ databases">
        <title>Genomics analysis of Aphanomyces spp. identifies a new class of oomycete effector associated with host adaptation.</title>
        <authorList>
            <person name="Gaulin E."/>
        </authorList>
    </citation>
    <scope>NUCLEOTIDE SEQUENCE</scope>
    <source>
        <strain evidence="2">CBS 578.67</strain>
    </source>
</reference>
<feature type="compositionally biased region" description="Basic and acidic residues" evidence="1">
    <location>
        <begin position="85"/>
        <end position="98"/>
    </location>
</feature>
<dbReference type="AlphaFoldDB" id="A0A485LNJ7"/>
<feature type="compositionally biased region" description="Polar residues" evidence="1">
    <location>
        <begin position="58"/>
        <end position="74"/>
    </location>
</feature>